<dbReference type="SUPFAM" id="SSF52833">
    <property type="entry name" value="Thioredoxin-like"/>
    <property type="match status" value="4"/>
</dbReference>
<evidence type="ECO:0000256" key="3">
    <source>
        <dbReference type="ARBA" id="ARBA00006347"/>
    </source>
</evidence>
<dbReference type="InterPro" id="IPR013766">
    <property type="entry name" value="Thioredoxin_domain"/>
</dbReference>
<name>A0AAE9ENX4_CAEBR</name>
<feature type="disulfide bond" description="Redox-active" evidence="11">
    <location>
        <begin position="72"/>
        <end position="75"/>
    </location>
</feature>
<dbReference type="FunFam" id="3.40.30.10:FF:000541">
    <property type="entry name" value="Protein disulfide-isomerase"/>
    <property type="match status" value="1"/>
</dbReference>
<evidence type="ECO:0000256" key="13">
    <source>
        <dbReference type="RuleBase" id="RU361130"/>
    </source>
</evidence>
<evidence type="ECO:0000256" key="9">
    <source>
        <dbReference type="ARBA" id="ARBA00023235"/>
    </source>
</evidence>
<keyword evidence="10 11" id="KW-0676">Redox-active center</keyword>
<protein>
    <recommendedName>
        <fullName evidence="4 13">Protein disulfide-isomerase</fullName>
        <ecNumber evidence="4 13">5.3.4.1</ecNumber>
    </recommendedName>
</protein>
<keyword evidence="8 11" id="KW-1015">Disulfide bond</keyword>
<evidence type="ECO:0000259" key="14">
    <source>
        <dbReference type="PROSITE" id="PS51352"/>
    </source>
</evidence>
<dbReference type="InterPro" id="IPR005792">
    <property type="entry name" value="Prot_disulphide_isomerase"/>
</dbReference>
<dbReference type="GO" id="GO:0005788">
    <property type="term" value="C:endoplasmic reticulum lumen"/>
    <property type="evidence" value="ECO:0007669"/>
    <property type="project" value="UniProtKB-SubCell"/>
</dbReference>
<dbReference type="FunFam" id="3.40.30.10:FF:000542">
    <property type="entry name" value="Protein disulfide-isomerase"/>
    <property type="match status" value="1"/>
</dbReference>
<organism evidence="15 16">
    <name type="scientific">Caenorhabditis briggsae</name>
    <dbReference type="NCBI Taxonomy" id="6238"/>
    <lineage>
        <taxon>Eukaryota</taxon>
        <taxon>Metazoa</taxon>
        <taxon>Ecdysozoa</taxon>
        <taxon>Nematoda</taxon>
        <taxon>Chromadorea</taxon>
        <taxon>Rhabditida</taxon>
        <taxon>Rhabditina</taxon>
        <taxon>Rhabditomorpha</taxon>
        <taxon>Rhabditoidea</taxon>
        <taxon>Rhabditidae</taxon>
        <taxon>Peloderinae</taxon>
        <taxon>Caenorhabditis</taxon>
    </lineage>
</organism>
<dbReference type="Pfam" id="PF00085">
    <property type="entry name" value="Thioredoxin"/>
    <property type="match status" value="2"/>
</dbReference>
<sequence length="501" mass="55627">MLCFFFFFLDSLYLVSFQVIMSPSTSFILLLAVSIAAVSADSENVLVLTESNFEETINGNEFVLVKFYAPWCGHCKSLAPKYDEAADILKEEGSDIKLAKVDATENQALASKFEVRGYPTILYFKSGKPTKYTGGRATAQIVDWVKKKSGPTVTTVETAEQLNELKSKNRVVVLGYFKDAKSEAATIFNEVADSVDDIFFAVAGSADVAASATLEADGVSLIRTDGDDSETNTIVESEITNSVTLKQWIHAYKLSPVTEFTHDSAQEIVGGDLKKFHFLIIRKSDSSFDETIAKFTEVAKLFRAKVIFVLLDVDVEENGRILEFLGVDAKKTPANRIVSLADQVEKFKPQDGEDYEAFTNSYLDGKSTQDLKAQDLPEDWDSQPVKVLVASNFNEIALDESKTVFVKFYAPWCGHCKQLVPVWDELAEKYESNPNVVIAKLDATLNELADIKVNSFPTLKLWPAGSSTPVDYDGDRNLEKFEEFVNKYAGSESVSQEHEEL</sequence>
<feature type="domain" description="Thioredoxin" evidence="14">
    <location>
        <begin position="26"/>
        <end position="150"/>
    </location>
</feature>
<evidence type="ECO:0000256" key="6">
    <source>
        <dbReference type="ARBA" id="ARBA00022737"/>
    </source>
</evidence>
<gene>
    <name evidence="15" type="ORF">L5515_004484</name>
</gene>
<keyword evidence="9 13" id="KW-0413">Isomerase</keyword>
<dbReference type="PROSITE" id="PS00194">
    <property type="entry name" value="THIOREDOXIN_1"/>
    <property type="match status" value="2"/>
</dbReference>
<dbReference type="NCBIfam" id="TIGR01126">
    <property type="entry name" value="pdi_dom"/>
    <property type="match status" value="2"/>
</dbReference>
<dbReference type="PROSITE" id="PS51352">
    <property type="entry name" value="THIOREDOXIN_2"/>
    <property type="match status" value="2"/>
</dbReference>
<dbReference type="PRINTS" id="PR00421">
    <property type="entry name" value="THIOREDOXIN"/>
</dbReference>
<dbReference type="NCBIfam" id="TIGR01130">
    <property type="entry name" value="ER_PDI_fam"/>
    <property type="match status" value="1"/>
</dbReference>
<proteinExistence type="inferred from homology"/>
<dbReference type="PANTHER" id="PTHR18929:SF69">
    <property type="entry name" value="PROTEIN DISULFIDE-ISOMERASE 1-RELATED"/>
    <property type="match status" value="1"/>
</dbReference>
<evidence type="ECO:0000313" key="16">
    <source>
        <dbReference type="Proteomes" id="UP000829354"/>
    </source>
</evidence>
<dbReference type="FunFam" id="3.40.30.10:FF:000482">
    <property type="entry name" value="Protein disulfide-isomerase"/>
    <property type="match status" value="1"/>
</dbReference>
<evidence type="ECO:0000256" key="11">
    <source>
        <dbReference type="PIRSR" id="PIRSR605792-51"/>
    </source>
</evidence>
<evidence type="ECO:0000256" key="10">
    <source>
        <dbReference type="ARBA" id="ARBA00023284"/>
    </source>
</evidence>
<dbReference type="FunFam" id="3.40.30.10:FF:000185">
    <property type="entry name" value="Protein disulfide-isomerase"/>
    <property type="match status" value="1"/>
</dbReference>
<dbReference type="InterPro" id="IPR005788">
    <property type="entry name" value="PDI_thioredoxin-like_dom"/>
</dbReference>
<comment type="catalytic activity">
    <reaction evidence="1 13">
        <text>Catalyzes the rearrangement of -S-S- bonds in proteins.</text>
        <dbReference type="EC" id="5.3.4.1"/>
    </reaction>
</comment>
<evidence type="ECO:0000256" key="5">
    <source>
        <dbReference type="ARBA" id="ARBA00022729"/>
    </source>
</evidence>
<comment type="similarity">
    <text evidence="3 12">Belongs to the protein disulfide isomerase family.</text>
</comment>
<dbReference type="CDD" id="cd02961">
    <property type="entry name" value="PDI_a_family"/>
    <property type="match status" value="1"/>
</dbReference>
<dbReference type="InterPro" id="IPR036249">
    <property type="entry name" value="Thioredoxin-like_sf"/>
</dbReference>
<evidence type="ECO:0000256" key="4">
    <source>
        <dbReference type="ARBA" id="ARBA00012723"/>
    </source>
</evidence>
<accession>A0AAE9ENX4</accession>
<evidence type="ECO:0000313" key="15">
    <source>
        <dbReference type="EMBL" id="UMM24076.1"/>
    </source>
</evidence>
<evidence type="ECO:0000256" key="1">
    <source>
        <dbReference type="ARBA" id="ARBA00001182"/>
    </source>
</evidence>
<dbReference type="CDD" id="cd02981">
    <property type="entry name" value="PDI_b_family"/>
    <property type="match status" value="1"/>
</dbReference>
<keyword evidence="7" id="KW-0256">Endoplasmic reticulum</keyword>
<dbReference type="Gene3D" id="3.40.30.10">
    <property type="entry name" value="Glutaredoxin"/>
    <property type="match status" value="4"/>
</dbReference>
<comment type="subcellular location">
    <subcellularLocation>
        <location evidence="2">Endoplasmic reticulum lumen</location>
    </subcellularLocation>
</comment>
<dbReference type="EMBL" id="CP092622">
    <property type="protein sequence ID" value="UMM24076.1"/>
    <property type="molecule type" value="Genomic_DNA"/>
</dbReference>
<dbReference type="AlphaFoldDB" id="A0AAE9ENX4"/>
<dbReference type="Proteomes" id="UP000829354">
    <property type="component" value="Chromosome III"/>
</dbReference>
<evidence type="ECO:0000256" key="8">
    <source>
        <dbReference type="ARBA" id="ARBA00023157"/>
    </source>
</evidence>
<evidence type="ECO:0000256" key="12">
    <source>
        <dbReference type="RuleBase" id="RU004208"/>
    </source>
</evidence>
<reference evidence="15 16" key="1">
    <citation type="submission" date="2022-04" db="EMBL/GenBank/DDBJ databases">
        <title>Chromosome-level reference genomes for two strains of Caenorhabditis briggsae: an improved platform for comparative genomics.</title>
        <authorList>
            <person name="Stevens L."/>
            <person name="Andersen E."/>
        </authorList>
    </citation>
    <scope>NUCLEOTIDE SEQUENCE [LARGE SCALE GENOMIC DNA]</scope>
    <source>
        <strain evidence="15">VX34</strain>
        <tissue evidence="15">Whole-organism</tissue>
    </source>
</reference>
<dbReference type="GO" id="GO:0003756">
    <property type="term" value="F:protein disulfide isomerase activity"/>
    <property type="evidence" value="ECO:0007669"/>
    <property type="project" value="UniProtKB-EC"/>
</dbReference>
<dbReference type="Pfam" id="PF13848">
    <property type="entry name" value="Thioredoxin_6"/>
    <property type="match status" value="1"/>
</dbReference>
<feature type="disulfide bond" description="Redox-active" evidence="11">
    <location>
        <begin position="413"/>
        <end position="416"/>
    </location>
</feature>
<dbReference type="CDD" id="cd02982">
    <property type="entry name" value="PDI_b'_family"/>
    <property type="match status" value="1"/>
</dbReference>
<dbReference type="PANTHER" id="PTHR18929">
    <property type="entry name" value="PROTEIN DISULFIDE ISOMERASE"/>
    <property type="match status" value="1"/>
</dbReference>
<evidence type="ECO:0000256" key="2">
    <source>
        <dbReference type="ARBA" id="ARBA00004319"/>
    </source>
</evidence>
<dbReference type="EC" id="5.3.4.1" evidence="4 13"/>
<keyword evidence="16" id="KW-1185">Reference proteome</keyword>
<evidence type="ECO:0000256" key="7">
    <source>
        <dbReference type="ARBA" id="ARBA00022824"/>
    </source>
</evidence>
<dbReference type="CDD" id="cd02995">
    <property type="entry name" value="PDI_a_PDI_a'_C"/>
    <property type="match status" value="1"/>
</dbReference>
<keyword evidence="5" id="KW-0732">Signal</keyword>
<keyword evidence="6" id="KW-0677">Repeat</keyword>
<feature type="domain" description="Thioredoxin" evidence="14">
    <location>
        <begin position="362"/>
        <end position="490"/>
    </location>
</feature>
<dbReference type="InterPro" id="IPR017937">
    <property type="entry name" value="Thioredoxin_CS"/>
</dbReference>